<organism evidence="4 5">
    <name type="scientific">Aureimonas endophytica</name>
    <dbReference type="NCBI Taxonomy" id="2027858"/>
    <lineage>
        <taxon>Bacteria</taxon>
        <taxon>Pseudomonadati</taxon>
        <taxon>Pseudomonadota</taxon>
        <taxon>Alphaproteobacteria</taxon>
        <taxon>Hyphomicrobiales</taxon>
        <taxon>Aurantimonadaceae</taxon>
        <taxon>Aureimonas</taxon>
    </lineage>
</organism>
<feature type="domain" description="NAD-dependent epimerase/dehydratase" evidence="3">
    <location>
        <begin position="7"/>
        <end position="243"/>
    </location>
</feature>
<name>A0A916ZEA3_9HYPH</name>
<dbReference type="RefSeq" id="WP_188906687.1">
    <property type="nucleotide sequence ID" value="NZ_BMIQ01000001.1"/>
</dbReference>
<evidence type="ECO:0000313" key="4">
    <source>
        <dbReference type="EMBL" id="GGD89723.1"/>
    </source>
</evidence>
<dbReference type="InterPro" id="IPR036291">
    <property type="entry name" value="NAD(P)-bd_dom_sf"/>
</dbReference>
<dbReference type="GO" id="GO:0016616">
    <property type="term" value="F:oxidoreductase activity, acting on the CH-OH group of donors, NAD or NADP as acceptor"/>
    <property type="evidence" value="ECO:0007669"/>
    <property type="project" value="TreeGrafter"/>
</dbReference>
<dbReference type="CDD" id="cd05227">
    <property type="entry name" value="AR_SDR_e"/>
    <property type="match status" value="1"/>
</dbReference>
<dbReference type="SUPFAM" id="SSF51735">
    <property type="entry name" value="NAD(P)-binding Rossmann-fold domains"/>
    <property type="match status" value="1"/>
</dbReference>
<reference evidence="4" key="2">
    <citation type="submission" date="2020-09" db="EMBL/GenBank/DDBJ databases">
        <authorList>
            <person name="Sun Q."/>
            <person name="Zhou Y."/>
        </authorList>
    </citation>
    <scope>NUCLEOTIDE SEQUENCE</scope>
    <source>
        <strain evidence="4">CGMCC 1.15367</strain>
    </source>
</reference>
<reference evidence="4" key="1">
    <citation type="journal article" date="2014" name="Int. J. Syst. Evol. Microbiol.">
        <title>Complete genome sequence of Corynebacterium casei LMG S-19264T (=DSM 44701T), isolated from a smear-ripened cheese.</title>
        <authorList>
            <consortium name="US DOE Joint Genome Institute (JGI-PGF)"/>
            <person name="Walter F."/>
            <person name="Albersmeier A."/>
            <person name="Kalinowski J."/>
            <person name="Ruckert C."/>
        </authorList>
    </citation>
    <scope>NUCLEOTIDE SEQUENCE</scope>
    <source>
        <strain evidence="4">CGMCC 1.15367</strain>
    </source>
</reference>
<dbReference type="PANTHER" id="PTHR10366">
    <property type="entry name" value="NAD DEPENDENT EPIMERASE/DEHYDRATASE"/>
    <property type="match status" value="1"/>
</dbReference>
<evidence type="ECO:0000256" key="2">
    <source>
        <dbReference type="ARBA" id="ARBA00023445"/>
    </source>
</evidence>
<protein>
    <submittedName>
        <fullName evidence="4">Dihydroflavonol-4-reductase</fullName>
    </submittedName>
</protein>
<dbReference type="PANTHER" id="PTHR10366:SF564">
    <property type="entry name" value="STEROL-4-ALPHA-CARBOXYLATE 3-DEHYDROGENASE, DECARBOXYLATING"/>
    <property type="match status" value="1"/>
</dbReference>
<proteinExistence type="inferred from homology"/>
<evidence type="ECO:0000259" key="3">
    <source>
        <dbReference type="Pfam" id="PF01370"/>
    </source>
</evidence>
<dbReference type="AlphaFoldDB" id="A0A916ZEA3"/>
<dbReference type="Pfam" id="PF01370">
    <property type="entry name" value="Epimerase"/>
    <property type="match status" value="1"/>
</dbReference>
<dbReference type="EMBL" id="BMIQ01000001">
    <property type="protein sequence ID" value="GGD89723.1"/>
    <property type="molecule type" value="Genomic_DNA"/>
</dbReference>
<dbReference type="Proteomes" id="UP000644699">
    <property type="component" value="Unassembled WGS sequence"/>
</dbReference>
<dbReference type="InterPro" id="IPR050425">
    <property type="entry name" value="NAD(P)_dehydrat-like"/>
</dbReference>
<dbReference type="Gene3D" id="3.40.50.720">
    <property type="entry name" value="NAD(P)-binding Rossmann-like Domain"/>
    <property type="match status" value="1"/>
</dbReference>
<evidence type="ECO:0000256" key="1">
    <source>
        <dbReference type="ARBA" id="ARBA00023002"/>
    </source>
</evidence>
<evidence type="ECO:0000313" key="5">
    <source>
        <dbReference type="Proteomes" id="UP000644699"/>
    </source>
</evidence>
<accession>A0A916ZEA3</accession>
<sequence length="345" mass="37152">MAEGDLVLLTGISGFIAKHVCVALLQAGYRVRGTVRYSSKREHTLRAFRALGLDQRRFEIVKADLTQDDGWDEAAAGCRCVLHVASPFPRRAPGDKLALADIAKGGTLRVLRAAERAGAERVVLTSSVAAIYYGHENRPDQIFTEADFSNVQSRSISAYALSKTLAETAAWDFSAKAGFDLVTINPSLVLGPLLDDEHGTSVHFVRMMMQGLLPVVPRITLGIVDVRDVAQAHVRALQRLEAAGRRFITSAGPLSFREMAAAIGRAVPQARWRLPKATLPDPVVRLAARVSSEAAQALPELGRIKHLDAGPATNILGVTFLPPEETVAATALSLAEHGLVPARLH</sequence>
<keyword evidence="5" id="KW-1185">Reference proteome</keyword>
<keyword evidence="1" id="KW-0560">Oxidoreductase</keyword>
<comment type="caution">
    <text evidence="4">The sequence shown here is derived from an EMBL/GenBank/DDBJ whole genome shotgun (WGS) entry which is preliminary data.</text>
</comment>
<dbReference type="InterPro" id="IPR001509">
    <property type="entry name" value="Epimerase_deHydtase"/>
</dbReference>
<dbReference type="FunFam" id="3.40.50.720:FF:000336">
    <property type="entry name" value="Aldehyde reductase"/>
    <property type="match status" value="1"/>
</dbReference>
<gene>
    <name evidence="4" type="ORF">GCM10011390_05630</name>
</gene>
<comment type="similarity">
    <text evidence="2">Belongs to the NAD(P)-dependent epimerase/dehydratase family. Dihydroflavonol-4-reductase subfamily.</text>
</comment>